<proteinExistence type="predicted"/>
<evidence type="ECO:0000313" key="7">
    <source>
        <dbReference type="Proteomes" id="UP000034154"/>
    </source>
</evidence>
<name>A0A0G1LRZ9_9BACT</name>
<dbReference type="AlphaFoldDB" id="A0A0G1LRZ9"/>
<sequence length="88" mass="9789">MEIITEIVGFSAALLGAIHMVPQFVKSIRTKSVKDVSFYMILLYFFATGLWALYGYMANSLPVLLGDGFNFVITCAQLVAKLKYEKNG</sequence>
<accession>A0A0G1LRZ9</accession>
<evidence type="ECO:0008006" key="8">
    <source>
        <dbReference type="Google" id="ProtNLM"/>
    </source>
</evidence>
<dbReference type="Proteomes" id="UP000034154">
    <property type="component" value="Unassembled WGS sequence"/>
</dbReference>
<comment type="subcellular location">
    <subcellularLocation>
        <location evidence="1">Membrane</location>
        <topology evidence="1">Multi-pass membrane protein</topology>
    </subcellularLocation>
</comment>
<dbReference type="Gene3D" id="1.20.1280.290">
    <property type="match status" value="1"/>
</dbReference>
<organism evidence="6 7">
    <name type="scientific">Candidatus Uhrbacteria bacterium GW2011_GWF2_44_350</name>
    <dbReference type="NCBI Taxonomy" id="1619000"/>
    <lineage>
        <taxon>Bacteria</taxon>
        <taxon>Candidatus Uhriibacteriota</taxon>
    </lineage>
</organism>
<dbReference type="InterPro" id="IPR006603">
    <property type="entry name" value="PQ-loop_rpt"/>
</dbReference>
<keyword evidence="3 5" id="KW-1133">Transmembrane helix</keyword>
<protein>
    <recommendedName>
        <fullName evidence="8">MtN3 and saliva related transmembrane protein</fullName>
    </recommendedName>
</protein>
<evidence type="ECO:0000256" key="5">
    <source>
        <dbReference type="SAM" id="Phobius"/>
    </source>
</evidence>
<evidence type="ECO:0000256" key="3">
    <source>
        <dbReference type="ARBA" id="ARBA00022989"/>
    </source>
</evidence>
<dbReference type="GO" id="GO:0016020">
    <property type="term" value="C:membrane"/>
    <property type="evidence" value="ECO:0007669"/>
    <property type="project" value="UniProtKB-SubCell"/>
</dbReference>
<dbReference type="Pfam" id="PF04193">
    <property type="entry name" value="PQ-loop"/>
    <property type="match status" value="1"/>
</dbReference>
<evidence type="ECO:0000256" key="4">
    <source>
        <dbReference type="ARBA" id="ARBA00023136"/>
    </source>
</evidence>
<reference evidence="6 7" key="1">
    <citation type="journal article" date="2015" name="Nature">
        <title>rRNA introns, odd ribosomes, and small enigmatic genomes across a large radiation of phyla.</title>
        <authorList>
            <person name="Brown C.T."/>
            <person name="Hug L.A."/>
            <person name="Thomas B.C."/>
            <person name="Sharon I."/>
            <person name="Castelle C.J."/>
            <person name="Singh A."/>
            <person name="Wilkins M.J."/>
            <person name="Williams K.H."/>
            <person name="Banfield J.F."/>
        </authorList>
    </citation>
    <scope>NUCLEOTIDE SEQUENCE [LARGE SCALE GENOMIC DNA]</scope>
</reference>
<feature type="transmembrane region" description="Helical" evidence="5">
    <location>
        <begin position="37"/>
        <end position="57"/>
    </location>
</feature>
<keyword evidence="4 5" id="KW-0472">Membrane</keyword>
<evidence type="ECO:0000256" key="1">
    <source>
        <dbReference type="ARBA" id="ARBA00004141"/>
    </source>
</evidence>
<evidence type="ECO:0000313" key="6">
    <source>
        <dbReference type="EMBL" id="KKT71612.1"/>
    </source>
</evidence>
<keyword evidence="2 5" id="KW-0812">Transmembrane</keyword>
<comment type="caution">
    <text evidence="6">The sequence shown here is derived from an EMBL/GenBank/DDBJ whole genome shotgun (WGS) entry which is preliminary data.</text>
</comment>
<gene>
    <name evidence="6" type="ORF">UW63_C0012G0011</name>
</gene>
<evidence type="ECO:0000256" key="2">
    <source>
        <dbReference type="ARBA" id="ARBA00022692"/>
    </source>
</evidence>
<dbReference type="EMBL" id="LCJB01000012">
    <property type="protein sequence ID" value="KKT71612.1"/>
    <property type="molecule type" value="Genomic_DNA"/>
</dbReference>